<sequence length="496" mass="55918">MTSTITLNPSLTEKESKGHARQMGKIENYFASLKRQDMFNNFCVISRFESQITNELLYLFVKGLIVKYPILMCVTNATDHSKADTPSPRDHIMVKDLIEFTDIVIELPAAIMDLYHGSGNNMRNPDLLQRLNDVEIPYGDASLTWRLARLDDHTVVYLSNHCLSDGVSGKNMTISLSEFLSTNTSSTNSADATSVDLNEPLFQYQTQSTELKHLPPAIDSLVNFTPPLSYLPEFVFNTLVINKLSHKHPELSSREQKHVYKLVNISSERLSEIKKILSSQSQRITINSLIHTLWRTAQYQHVLQFNNSFLKLSDTAVPCDARRYVKEQASTTDAAAGDAAANSKDHLKFGSNVSGVHKYHHPINNLTWNWITYENSLFQGYIQNKRPLYPFGILTSDLITQRKSLDQVLTEASVGVQRQGTLMSNVGLVKGHGIKDTVFSQNSEMNFSSVCLSIVGTENSGVNIVIAMCEGWTTDEKFNAMVKYFEELLNDFELRI</sequence>
<proteinExistence type="predicted"/>
<dbReference type="PANTHER" id="PTHR28037:SF1">
    <property type="entry name" value="ALCOHOL O-ACETYLTRANSFERASE 1-RELATED"/>
    <property type="match status" value="1"/>
</dbReference>
<dbReference type="OrthoDB" id="3979966at2759"/>
<evidence type="ECO:0008006" key="3">
    <source>
        <dbReference type="Google" id="ProtNLM"/>
    </source>
</evidence>
<reference evidence="1" key="1">
    <citation type="journal article" date="2021" name="Open Biol.">
        <title>Shared evolutionary footprints suggest mitochondrial oxidative damage underlies multiple complex I losses in fungi.</title>
        <authorList>
            <person name="Schikora-Tamarit M.A."/>
            <person name="Marcet-Houben M."/>
            <person name="Nosek J."/>
            <person name="Gabaldon T."/>
        </authorList>
    </citation>
    <scope>NUCLEOTIDE SEQUENCE</scope>
    <source>
        <strain evidence="1">CBS2887</strain>
    </source>
</reference>
<protein>
    <recommendedName>
        <fullName evidence="3">Alcohol acetyltransferase</fullName>
    </recommendedName>
</protein>
<comment type="caution">
    <text evidence="1">The sequence shown here is derived from an EMBL/GenBank/DDBJ whole genome shotgun (WGS) entry which is preliminary data.</text>
</comment>
<name>A0A9P8PP14_WICPI</name>
<dbReference type="EMBL" id="JAEUBG010005434">
    <property type="protein sequence ID" value="KAH3675000.1"/>
    <property type="molecule type" value="Genomic_DNA"/>
</dbReference>
<dbReference type="GO" id="GO:0008080">
    <property type="term" value="F:N-acetyltransferase activity"/>
    <property type="evidence" value="ECO:0007669"/>
    <property type="project" value="TreeGrafter"/>
</dbReference>
<dbReference type="Pfam" id="PF07247">
    <property type="entry name" value="AATase"/>
    <property type="match status" value="1"/>
</dbReference>
<keyword evidence="2" id="KW-1185">Reference proteome</keyword>
<gene>
    <name evidence="1" type="ORF">WICPIJ_009386</name>
</gene>
<dbReference type="InterPro" id="IPR010828">
    <property type="entry name" value="Atf2/Sli1-like"/>
</dbReference>
<dbReference type="PANTHER" id="PTHR28037">
    <property type="entry name" value="ALCOHOL O-ACETYLTRANSFERASE 1-RELATED"/>
    <property type="match status" value="1"/>
</dbReference>
<evidence type="ECO:0000313" key="1">
    <source>
        <dbReference type="EMBL" id="KAH3675000.1"/>
    </source>
</evidence>
<organism evidence="1 2">
    <name type="scientific">Wickerhamomyces pijperi</name>
    <name type="common">Yeast</name>
    <name type="synonym">Pichia pijperi</name>
    <dbReference type="NCBI Taxonomy" id="599730"/>
    <lineage>
        <taxon>Eukaryota</taxon>
        <taxon>Fungi</taxon>
        <taxon>Dikarya</taxon>
        <taxon>Ascomycota</taxon>
        <taxon>Saccharomycotina</taxon>
        <taxon>Saccharomycetes</taxon>
        <taxon>Phaffomycetales</taxon>
        <taxon>Wickerhamomycetaceae</taxon>
        <taxon>Wickerhamomyces</taxon>
    </lineage>
</organism>
<reference evidence="1" key="2">
    <citation type="submission" date="2021-01" db="EMBL/GenBank/DDBJ databases">
        <authorList>
            <person name="Schikora-Tamarit M.A."/>
        </authorList>
    </citation>
    <scope>NUCLEOTIDE SEQUENCE</scope>
    <source>
        <strain evidence="1">CBS2887</strain>
    </source>
</reference>
<dbReference type="Proteomes" id="UP000774326">
    <property type="component" value="Unassembled WGS sequence"/>
</dbReference>
<accession>A0A9P8PP14</accession>
<dbReference type="InterPro" id="IPR052058">
    <property type="entry name" value="Alcohol_O-acetyltransferase"/>
</dbReference>
<evidence type="ECO:0000313" key="2">
    <source>
        <dbReference type="Proteomes" id="UP000774326"/>
    </source>
</evidence>
<dbReference type="AlphaFoldDB" id="A0A9P8PP14"/>